<proteinExistence type="predicted"/>
<dbReference type="InterPro" id="IPR009636">
    <property type="entry name" value="SCAF"/>
</dbReference>
<dbReference type="RefSeq" id="WP_055259202.1">
    <property type="nucleotide sequence ID" value="NZ_CYXT01000019.1"/>
</dbReference>
<evidence type="ECO:0000313" key="2">
    <source>
        <dbReference type="EMBL" id="CUN06715.1"/>
    </source>
</evidence>
<protein>
    <recommendedName>
        <fullName evidence="4">Phage minor structural protein GP20</fullName>
    </recommendedName>
</protein>
<dbReference type="AlphaFoldDB" id="A0A173TXW5"/>
<feature type="coiled-coil region" evidence="1">
    <location>
        <begin position="44"/>
        <end position="93"/>
    </location>
</feature>
<name>A0A173TXW5_ANAHA</name>
<reference evidence="2 3" key="1">
    <citation type="submission" date="2015-09" db="EMBL/GenBank/DDBJ databases">
        <authorList>
            <consortium name="Pathogen Informatics"/>
        </authorList>
    </citation>
    <scope>NUCLEOTIDE SEQUENCE [LARGE SCALE GENOMIC DNA]</scope>
    <source>
        <strain evidence="2 3">2789STDY5608868</strain>
    </source>
</reference>
<evidence type="ECO:0000313" key="3">
    <source>
        <dbReference type="Proteomes" id="UP000095598"/>
    </source>
</evidence>
<gene>
    <name evidence="2" type="ORF">ERS852425_02408</name>
</gene>
<dbReference type="Pfam" id="PF06810">
    <property type="entry name" value="Phage_scaffold"/>
    <property type="match status" value="1"/>
</dbReference>
<evidence type="ECO:0008006" key="4">
    <source>
        <dbReference type="Google" id="ProtNLM"/>
    </source>
</evidence>
<sequence>MQNYEQILAELGIEVPEDKKSDLKKKMSENYKTVADYDKQVKKKDDYKISLDDVQTRLAELEKEDVDGLKAKITTLTQELADEKEARAKEAKQTELRDKVKDFLSDKKFVNAITEDSIRSQMIQKLEEENGKNAEDVFKELTTKDGKPIENILVDEKKVPDVKIPSFTTKFNSGEQKKGTQKLREMSLDDRMKLKAEDPDYYATLLNDR</sequence>
<evidence type="ECO:0000256" key="1">
    <source>
        <dbReference type="SAM" id="Coils"/>
    </source>
</evidence>
<accession>A0A173TXW5</accession>
<organism evidence="2 3">
    <name type="scientific">Anaerostipes hadrus</name>
    <dbReference type="NCBI Taxonomy" id="649756"/>
    <lineage>
        <taxon>Bacteria</taxon>
        <taxon>Bacillati</taxon>
        <taxon>Bacillota</taxon>
        <taxon>Clostridia</taxon>
        <taxon>Lachnospirales</taxon>
        <taxon>Lachnospiraceae</taxon>
        <taxon>Anaerostipes</taxon>
    </lineage>
</organism>
<dbReference type="Proteomes" id="UP000095598">
    <property type="component" value="Unassembled WGS sequence"/>
</dbReference>
<keyword evidence="1" id="KW-0175">Coiled coil</keyword>
<dbReference type="EMBL" id="CYXT01000019">
    <property type="protein sequence ID" value="CUN06715.1"/>
    <property type="molecule type" value="Genomic_DNA"/>
</dbReference>